<proteinExistence type="predicted"/>
<evidence type="ECO:0000259" key="2">
    <source>
        <dbReference type="Pfam" id="PF18994"/>
    </source>
</evidence>
<dbReference type="PATRIC" id="fig|1158614.3.peg.3307"/>
<organism evidence="3 5">
    <name type="scientific">Enterococcus gilvus ATCC BAA-350</name>
    <dbReference type="NCBI Taxonomy" id="1158614"/>
    <lineage>
        <taxon>Bacteria</taxon>
        <taxon>Bacillati</taxon>
        <taxon>Bacillota</taxon>
        <taxon>Bacilli</taxon>
        <taxon>Lactobacillales</taxon>
        <taxon>Enterococcaceae</taxon>
        <taxon>Enterococcus</taxon>
    </lineage>
</organism>
<evidence type="ECO:0000313" key="5">
    <source>
        <dbReference type="Proteomes" id="UP000013750"/>
    </source>
</evidence>
<evidence type="ECO:0008006" key="7">
    <source>
        <dbReference type="Google" id="ProtNLM"/>
    </source>
</evidence>
<dbReference type="EMBL" id="ASWH01000001">
    <property type="protein sequence ID" value="EOW81348.1"/>
    <property type="molecule type" value="Genomic_DNA"/>
</dbReference>
<dbReference type="eggNOG" id="COG4926">
    <property type="taxonomic scope" value="Bacteria"/>
</dbReference>
<evidence type="ECO:0000313" key="4">
    <source>
        <dbReference type="EMBL" id="EOW81348.1"/>
    </source>
</evidence>
<dbReference type="Proteomes" id="UP000014160">
    <property type="component" value="Unassembled WGS sequence"/>
</dbReference>
<name>R2XTR3_9ENTE</name>
<gene>
    <name evidence="4" type="ORF">I592_00633</name>
    <name evidence="3" type="ORF">UKC_03329</name>
</gene>
<dbReference type="HOGENOM" id="CLU_034921_0_0_9"/>
<dbReference type="EMBL" id="AJDQ01000012">
    <property type="protein sequence ID" value="EOI53377.1"/>
    <property type="molecule type" value="Genomic_DNA"/>
</dbReference>
<feature type="domain" description="Prophage endopeptidase tail N-terminal" evidence="2">
    <location>
        <begin position="4"/>
        <end position="89"/>
    </location>
</feature>
<dbReference type="InterPro" id="IPR010572">
    <property type="entry name" value="Tail_dom"/>
</dbReference>
<evidence type="ECO:0000259" key="1">
    <source>
        <dbReference type="Pfam" id="PF06605"/>
    </source>
</evidence>
<evidence type="ECO:0000313" key="3">
    <source>
        <dbReference type="EMBL" id="EOI53377.1"/>
    </source>
</evidence>
<dbReference type="AlphaFoldDB" id="R2XTR3"/>
<dbReference type="InterPro" id="IPR044051">
    <property type="entry name" value="Prophage_tail_N"/>
</dbReference>
<dbReference type="Gene3D" id="6.20.110.10">
    <property type="match status" value="1"/>
</dbReference>
<feature type="domain" description="Tail spike" evidence="1">
    <location>
        <begin position="92"/>
        <end position="334"/>
    </location>
</feature>
<reference evidence="3 5" key="1">
    <citation type="submission" date="2013-02" db="EMBL/GenBank/DDBJ databases">
        <title>The Genome Sequence of Enterococcus gilvus ATCC BAA-350.</title>
        <authorList>
            <consortium name="The Broad Institute Genome Sequencing Platform"/>
            <consortium name="The Broad Institute Genome Sequencing Center for Infectious Disease"/>
            <person name="Earl A.M."/>
            <person name="Gilmore M.S."/>
            <person name="Lebreton F."/>
            <person name="Walker B."/>
            <person name="Young S.K."/>
            <person name="Zeng Q."/>
            <person name="Gargeya S."/>
            <person name="Fitzgerald M."/>
            <person name="Haas B."/>
            <person name="Abouelleil A."/>
            <person name="Alvarado L."/>
            <person name="Arachchi H.M."/>
            <person name="Berlin A.M."/>
            <person name="Chapman S.B."/>
            <person name="Dewar J."/>
            <person name="Goldberg J."/>
            <person name="Griggs A."/>
            <person name="Gujja S."/>
            <person name="Hansen M."/>
            <person name="Howarth C."/>
            <person name="Imamovic A."/>
            <person name="Larimer J."/>
            <person name="McCowan C."/>
            <person name="Murphy C."/>
            <person name="Neiman D."/>
            <person name="Pearson M."/>
            <person name="Priest M."/>
            <person name="Roberts A."/>
            <person name="Saif S."/>
            <person name="Shea T."/>
            <person name="Sisk P."/>
            <person name="Sykes S."/>
            <person name="Wortman J."/>
            <person name="Nusbaum C."/>
            <person name="Birren B."/>
        </authorList>
    </citation>
    <scope>NUCLEOTIDE SEQUENCE [LARGE SCALE GENOMIC DNA]</scope>
    <source>
        <strain evidence="3 5">ATCC BAA-350</strain>
    </source>
</reference>
<dbReference type="Pfam" id="PF18994">
    <property type="entry name" value="Prophage_tailD1"/>
    <property type="match status" value="1"/>
</dbReference>
<evidence type="ECO:0000313" key="6">
    <source>
        <dbReference type="Proteomes" id="UP000014160"/>
    </source>
</evidence>
<dbReference type="Gene3D" id="3.55.50.40">
    <property type="match status" value="1"/>
</dbReference>
<dbReference type="RefSeq" id="WP_010781674.1">
    <property type="nucleotide sequence ID" value="NZ_ASWH01000001.1"/>
</dbReference>
<protein>
    <recommendedName>
        <fullName evidence="7">Phage minor structural protein</fullName>
    </recommendedName>
</protein>
<comment type="caution">
    <text evidence="3">The sequence shown here is derived from an EMBL/GenBank/DDBJ whole genome shotgun (WGS) entry which is preliminary data.</text>
</comment>
<sequence length="341" mass="39505">MTNIIIQNYEKTKKEILVDYNKDSFFENWQQNETWEVSLDVTKTEVNSYAFDLVDYENSVLFNGQEFIIKSMTTSGEGAQVTKSITATHIYYTIQDGRQYNTLQPNGAKSIQQLLSHIFSAGNRGFTWEIVDPNKKFLTVEQENFGNANYLKLIEEILSDYDAVVIPDNKHLTFYPRSEFGDKVQEQIRYKYNTDLVKFDIDTYSLKTQIKGFGKKKEDDTYYFSPITYTSPESEKWGIRIQDPVEDERYTVVGNMMERLKKDLQDYPSISGSVTLKWRITPQKGDYVPFIYEPLNIKTYIQIVGIKTYPALPNKPPEITLSNTKKTMTSILANLARKGVI</sequence>
<dbReference type="Proteomes" id="UP000013750">
    <property type="component" value="Unassembled WGS sequence"/>
</dbReference>
<reference evidence="4 6" key="2">
    <citation type="submission" date="2013-03" db="EMBL/GenBank/DDBJ databases">
        <title>The Genome Sequence of Enterococcus gilvus ATCC BAA-350 (PacBio/Illumina hybrid assembly).</title>
        <authorList>
            <consortium name="The Broad Institute Genomics Platform"/>
            <consortium name="The Broad Institute Genome Sequencing Center for Infectious Disease"/>
            <person name="Earl A."/>
            <person name="Russ C."/>
            <person name="Gilmore M."/>
            <person name="Surin D."/>
            <person name="Walker B."/>
            <person name="Young S."/>
            <person name="Zeng Q."/>
            <person name="Gargeya S."/>
            <person name="Fitzgerald M."/>
            <person name="Haas B."/>
            <person name="Abouelleil A."/>
            <person name="Allen A.W."/>
            <person name="Alvarado L."/>
            <person name="Arachchi H.M."/>
            <person name="Berlin A.M."/>
            <person name="Chapman S.B."/>
            <person name="Gainer-Dewar J."/>
            <person name="Goldberg J."/>
            <person name="Griggs A."/>
            <person name="Gujja S."/>
            <person name="Hansen M."/>
            <person name="Howarth C."/>
            <person name="Imamovic A."/>
            <person name="Ireland A."/>
            <person name="Larimer J."/>
            <person name="McCowan C."/>
            <person name="Murphy C."/>
            <person name="Pearson M."/>
            <person name="Poon T.W."/>
            <person name="Priest M."/>
            <person name="Roberts A."/>
            <person name="Saif S."/>
            <person name="Shea T."/>
            <person name="Sisk P."/>
            <person name="Sykes S."/>
            <person name="Wortman J."/>
            <person name="Nusbaum C."/>
            <person name="Birren B."/>
        </authorList>
    </citation>
    <scope>NUCLEOTIDE SEQUENCE [LARGE SCALE GENOMIC DNA]</scope>
    <source>
        <strain evidence="4 6">ATCC BAA-350</strain>
    </source>
</reference>
<dbReference type="Pfam" id="PF06605">
    <property type="entry name" value="Prophage_tail"/>
    <property type="match status" value="1"/>
</dbReference>
<accession>R2XTR3</accession>
<dbReference type="OrthoDB" id="2404328at2"/>
<keyword evidence="6" id="KW-1185">Reference proteome</keyword>